<feature type="signal peptide" evidence="1">
    <location>
        <begin position="1"/>
        <end position="22"/>
    </location>
</feature>
<gene>
    <name evidence="2" type="ORF">SEVIR_6G004250v2</name>
</gene>
<accession>A0A4U6U1Z6</accession>
<sequence length="65" mass="7305">MKLIIIHLGHLSLLSVYVVVEQILLNCGCMHSTDATCRTNKVSKAGRESKRFVFSSLESRATRVR</sequence>
<evidence type="ECO:0008006" key="4">
    <source>
        <dbReference type="Google" id="ProtNLM"/>
    </source>
</evidence>
<name>A0A4U6U1Z6_SETVI</name>
<dbReference type="Proteomes" id="UP000298652">
    <property type="component" value="Chromosome 6"/>
</dbReference>
<evidence type="ECO:0000313" key="3">
    <source>
        <dbReference type="Proteomes" id="UP000298652"/>
    </source>
</evidence>
<dbReference type="AlphaFoldDB" id="A0A4U6U1Z6"/>
<evidence type="ECO:0000313" key="2">
    <source>
        <dbReference type="EMBL" id="TKW08064.1"/>
    </source>
</evidence>
<dbReference type="Gramene" id="TKW08064">
    <property type="protein sequence ID" value="TKW08064"/>
    <property type="gene ID" value="SEVIR_6G004250v2"/>
</dbReference>
<keyword evidence="3" id="KW-1185">Reference proteome</keyword>
<keyword evidence="1" id="KW-0732">Signal</keyword>
<feature type="chain" id="PRO_5021026004" description="Secreted protein" evidence="1">
    <location>
        <begin position="23"/>
        <end position="65"/>
    </location>
</feature>
<reference evidence="2" key="1">
    <citation type="submission" date="2019-03" db="EMBL/GenBank/DDBJ databases">
        <title>WGS assembly of Setaria viridis.</title>
        <authorList>
            <person name="Huang P."/>
            <person name="Jenkins J."/>
            <person name="Grimwood J."/>
            <person name="Barry K."/>
            <person name="Healey A."/>
            <person name="Mamidi S."/>
            <person name="Sreedasyam A."/>
            <person name="Shu S."/>
            <person name="Feldman M."/>
            <person name="Wu J."/>
            <person name="Yu Y."/>
            <person name="Chen C."/>
            <person name="Johnson J."/>
            <person name="Rokhsar D."/>
            <person name="Baxter I."/>
            <person name="Schmutz J."/>
            <person name="Brutnell T."/>
            <person name="Kellogg E."/>
        </authorList>
    </citation>
    <scope>NUCLEOTIDE SEQUENCE [LARGE SCALE GENOMIC DNA]</scope>
</reference>
<evidence type="ECO:0000256" key="1">
    <source>
        <dbReference type="SAM" id="SignalP"/>
    </source>
</evidence>
<proteinExistence type="predicted"/>
<protein>
    <recommendedName>
        <fullName evidence="4">Secreted protein</fullName>
    </recommendedName>
</protein>
<dbReference type="EMBL" id="CM016557">
    <property type="protein sequence ID" value="TKW08064.1"/>
    <property type="molecule type" value="Genomic_DNA"/>
</dbReference>
<organism evidence="2 3">
    <name type="scientific">Setaria viridis</name>
    <name type="common">Green bristlegrass</name>
    <name type="synonym">Setaria italica subsp. viridis</name>
    <dbReference type="NCBI Taxonomy" id="4556"/>
    <lineage>
        <taxon>Eukaryota</taxon>
        <taxon>Viridiplantae</taxon>
        <taxon>Streptophyta</taxon>
        <taxon>Embryophyta</taxon>
        <taxon>Tracheophyta</taxon>
        <taxon>Spermatophyta</taxon>
        <taxon>Magnoliopsida</taxon>
        <taxon>Liliopsida</taxon>
        <taxon>Poales</taxon>
        <taxon>Poaceae</taxon>
        <taxon>PACMAD clade</taxon>
        <taxon>Panicoideae</taxon>
        <taxon>Panicodae</taxon>
        <taxon>Paniceae</taxon>
        <taxon>Cenchrinae</taxon>
        <taxon>Setaria</taxon>
    </lineage>
</organism>